<name>A0A5N1J0Y2_9BACT</name>
<organism evidence="2 3">
    <name type="scientific">Adhaeribacter soli</name>
    <dbReference type="NCBI Taxonomy" id="2607655"/>
    <lineage>
        <taxon>Bacteria</taxon>
        <taxon>Pseudomonadati</taxon>
        <taxon>Bacteroidota</taxon>
        <taxon>Cytophagia</taxon>
        <taxon>Cytophagales</taxon>
        <taxon>Hymenobacteraceae</taxon>
        <taxon>Adhaeribacter</taxon>
    </lineage>
</organism>
<dbReference type="EMBL" id="VTWT01000003">
    <property type="protein sequence ID" value="KAA9340151.1"/>
    <property type="molecule type" value="Genomic_DNA"/>
</dbReference>
<evidence type="ECO:0000313" key="3">
    <source>
        <dbReference type="Proteomes" id="UP000326570"/>
    </source>
</evidence>
<dbReference type="InterPro" id="IPR031165">
    <property type="entry name" value="GNAT_YJDJ"/>
</dbReference>
<protein>
    <submittedName>
        <fullName evidence="2">N-acetyltransferase</fullName>
    </submittedName>
</protein>
<gene>
    <name evidence="2" type="ORF">F0P94_07320</name>
</gene>
<sequence length="92" mass="10551">MKTKIEHDKKYQQFTLNLGDDEAELAYSKPDEKTIAFTHTYVPEAARGNGMADRLIEAGLRYAEAHNLRVVPGCEVVEVFFQRHPEFGRLLK</sequence>
<evidence type="ECO:0000313" key="2">
    <source>
        <dbReference type="EMBL" id="KAA9340151.1"/>
    </source>
</evidence>
<reference evidence="2 3" key="1">
    <citation type="submission" date="2019-09" db="EMBL/GenBank/DDBJ databases">
        <title>Genome sequence of Adhaeribacter sp. M2.</title>
        <authorList>
            <person name="Srinivasan S."/>
        </authorList>
    </citation>
    <scope>NUCLEOTIDE SEQUENCE [LARGE SCALE GENOMIC DNA]</scope>
    <source>
        <strain evidence="2 3">M2</strain>
    </source>
</reference>
<dbReference type="Pfam" id="PF14542">
    <property type="entry name" value="Acetyltransf_CG"/>
    <property type="match status" value="1"/>
</dbReference>
<dbReference type="AlphaFoldDB" id="A0A5N1J0Y2"/>
<dbReference type="SUPFAM" id="SSF55729">
    <property type="entry name" value="Acyl-CoA N-acyltransferases (Nat)"/>
    <property type="match status" value="1"/>
</dbReference>
<dbReference type="InterPro" id="IPR016181">
    <property type="entry name" value="Acyl_CoA_acyltransferase"/>
</dbReference>
<accession>A0A5N1J0Y2</accession>
<dbReference type="PANTHER" id="PTHR31435:SF9">
    <property type="entry name" value="PROTEIN NATD1"/>
    <property type="match status" value="1"/>
</dbReference>
<dbReference type="PROSITE" id="PS51729">
    <property type="entry name" value="GNAT_YJDJ"/>
    <property type="match status" value="1"/>
</dbReference>
<comment type="caution">
    <text evidence="2">The sequence shown here is derived from an EMBL/GenBank/DDBJ whole genome shotgun (WGS) entry which is preliminary data.</text>
</comment>
<dbReference type="Proteomes" id="UP000326570">
    <property type="component" value="Unassembled WGS sequence"/>
</dbReference>
<dbReference type="RefSeq" id="WP_150903223.1">
    <property type="nucleotide sequence ID" value="NZ_VTWT01000003.1"/>
</dbReference>
<keyword evidence="2" id="KW-0808">Transferase</keyword>
<dbReference type="PANTHER" id="PTHR31435">
    <property type="entry name" value="PROTEIN NATD1"/>
    <property type="match status" value="1"/>
</dbReference>
<proteinExistence type="predicted"/>
<dbReference type="Gene3D" id="3.40.630.30">
    <property type="match status" value="1"/>
</dbReference>
<feature type="domain" description="N-acetyltransferase" evidence="1">
    <location>
        <begin position="6"/>
        <end position="92"/>
    </location>
</feature>
<dbReference type="InterPro" id="IPR045057">
    <property type="entry name" value="Gcn5-rel_NAT"/>
</dbReference>
<dbReference type="GO" id="GO:0016740">
    <property type="term" value="F:transferase activity"/>
    <property type="evidence" value="ECO:0007669"/>
    <property type="project" value="UniProtKB-KW"/>
</dbReference>
<evidence type="ECO:0000259" key="1">
    <source>
        <dbReference type="PROSITE" id="PS51729"/>
    </source>
</evidence>
<keyword evidence="3" id="KW-1185">Reference proteome</keyword>